<dbReference type="PROSITE" id="PS51892">
    <property type="entry name" value="SUBTILASE"/>
    <property type="match status" value="1"/>
</dbReference>
<dbReference type="InterPro" id="IPR036852">
    <property type="entry name" value="Peptidase_S8/S53_dom_sf"/>
</dbReference>
<dbReference type="PANTHER" id="PTHR43806">
    <property type="entry name" value="PEPTIDASE S8"/>
    <property type="match status" value="1"/>
</dbReference>
<dbReference type="Gene3D" id="3.40.50.200">
    <property type="entry name" value="Peptidase S8/S53 domain"/>
    <property type="match status" value="1"/>
</dbReference>
<keyword evidence="3 5" id="KW-0378">Hydrolase</keyword>
<dbReference type="PATRIC" id="fig|67356.5.peg.8135"/>
<gene>
    <name evidence="7" type="ORF">ADK37_38025</name>
</gene>
<evidence type="ECO:0000256" key="4">
    <source>
        <dbReference type="ARBA" id="ARBA00022825"/>
    </source>
</evidence>
<feature type="domain" description="Peptidase S8/S53" evidence="6">
    <location>
        <begin position="196"/>
        <end position="466"/>
    </location>
</feature>
<name>A0A0L8KTE1_9ACTN</name>
<keyword evidence="2 5" id="KW-0645">Protease</keyword>
<dbReference type="Proteomes" id="UP000037251">
    <property type="component" value="Unassembled WGS sequence"/>
</dbReference>
<evidence type="ECO:0000256" key="1">
    <source>
        <dbReference type="ARBA" id="ARBA00011073"/>
    </source>
</evidence>
<dbReference type="PRINTS" id="PR00723">
    <property type="entry name" value="SUBTILISIN"/>
</dbReference>
<comment type="similarity">
    <text evidence="1 5">Belongs to the peptidase S8 family.</text>
</comment>
<feature type="active site" description="Charge relay system" evidence="5">
    <location>
        <position position="191"/>
    </location>
</feature>
<dbReference type="RefSeq" id="WP_030037606.1">
    <property type="nucleotide sequence ID" value="NZ_KL575585.1"/>
</dbReference>
<dbReference type="EMBL" id="LGUS01000225">
    <property type="protein sequence ID" value="KOG29024.1"/>
    <property type="molecule type" value="Genomic_DNA"/>
</dbReference>
<evidence type="ECO:0000313" key="7">
    <source>
        <dbReference type="EMBL" id="KOG29024.1"/>
    </source>
</evidence>
<dbReference type="InterPro" id="IPR050131">
    <property type="entry name" value="Peptidase_S8_subtilisin-like"/>
</dbReference>
<evidence type="ECO:0000256" key="3">
    <source>
        <dbReference type="ARBA" id="ARBA00022801"/>
    </source>
</evidence>
<evidence type="ECO:0000259" key="6">
    <source>
        <dbReference type="Pfam" id="PF00082"/>
    </source>
</evidence>
<evidence type="ECO:0000256" key="2">
    <source>
        <dbReference type="ARBA" id="ARBA00022670"/>
    </source>
</evidence>
<accession>A0A0L8KTE1</accession>
<dbReference type="SUPFAM" id="SSF52743">
    <property type="entry name" value="Subtilisin-like"/>
    <property type="match status" value="1"/>
</dbReference>
<evidence type="ECO:0000313" key="8">
    <source>
        <dbReference type="Proteomes" id="UP000037251"/>
    </source>
</evidence>
<comment type="caution">
    <text evidence="7">The sequence shown here is derived from an EMBL/GenBank/DDBJ whole genome shotgun (WGS) entry which is preliminary data.</text>
</comment>
<dbReference type="PROSITE" id="PS00138">
    <property type="entry name" value="SUBTILASE_SER"/>
    <property type="match status" value="1"/>
</dbReference>
<dbReference type="AlphaFoldDB" id="A0A0L8KTE1"/>
<keyword evidence="8" id="KW-1185">Reference proteome</keyword>
<sequence length="495" mass="50991">MTSPTTPHYGQDVPETVYGYVSARSQGGVPMTQATSFESATPFRAEGDSRQRAEEYARTAGLTVTAESRLGFTVAGTPAAYEQLTSGRLASYEVRQRVSMNRTRTVTHLDIIGDRQPDARGIGSAPGEDAIEAVALERPRTPMHVLPAAATPPEVTAFHLELPDDVARLLNAAQAHQAGEVGRAVQVAMVDTGQAPHAFFSAHGYDVAPTVALVPGTSPAEDPVGHGTGESANIFAVAPGARLRPYRASNRQGRLTAAVAGFLRAKADGPQVLTNSWGGDGEFPPAGPPSQADVIFALEVLDAVEQGIVVVFSGGNGQFAIEPQVPGVIAAGGVFAGPDGRLQASNYASGYVSPWVDGVVVPTVSGLVGMLPRAQYLMLPVPPECEIDVGESLPDPGDPSALADGTTRMDGWALFSGTSAAAPQIAGAAAVLLGARPGLTPAQVGEALVRTATDVTAGTCHPRFGNRARLGPDKATGAGLVDVSAALDFVLTQNP</sequence>
<dbReference type="GO" id="GO:0004252">
    <property type="term" value="F:serine-type endopeptidase activity"/>
    <property type="evidence" value="ECO:0007669"/>
    <property type="project" value="UniProtKB-UniRule"/>
</dbReference>
<dbReference type="OrthoDB" id="9798386at2"/>
<protein>
    <submittedName>
        <fullName evidence="7">Peptidase families S8 and S53</fullName>
    </submittedName>
</protein>
<dbReference type="InterPro" id="IPR000209">
    <property type="entry name" value="Peptidase_S8/S53_dom"/>
</dbReference>
<dbReference type="PANTHER" id="PTHR43806:SF11">
    <property type="entry name" value="CEREVISIN-RELATED"/>
    <property type="match status" value="1"/>
</dbReference>
<dbReference type="GO" id="GO:0006508">
    <property type="term" value="P:proteolysis"/>
    <property type="evidence" value="ECO:0007669"/>
    <property type="project" value="UniProtKB-KW"/>
</dbReference>
<proteinExistence type="inferred from homology"/>
<dbReference type="Pfam" id="PF00082">
    <property type="entry name" value="Peptidase_S8"/>
    <property type="match status" value="1"/>
</dbReference>
<keyword evidence="4 5" id="KW-0720">Serine protease</keyword>
<dbReference type="STRING" id="67356.AQJ84_07370"/>
<dbReference type="eggNOG" id="COG1404">
    <property type="taxonomic scope" value="Bacteria"/>
</dbReference>
<organism evidence="7 8">
    <name type="scientific">Streptomyces resistomycificus</name>
    <dbReference type="NCBI Taxonomy" id="67356"/>
    <lineage>
        <taxon>Bacteria</taxon>
        <taxon>Bacillati</taxon>
        <taxon>Actinomycetota</taxon>
        <taxon>Actinomycetes</taxon>
        <taxon>Kitasatosporales</taxon>
        <taxon>Streptomycetaceae</taxon>
        <taxon>Streptomyces</taxon>
        <taxon>Streptomyces aurantiacus group</taxon>
    </lineage>
</organism>
<dbReference type="InterPro" id="IPR015500">
    <property type="entry name" value="Peptidase_S8_subtilisin-rel"/>
</dbReference>
<feature type="active site" description="Charge relay system" evidence="5">
    <location>
        <position position="226"/>
    </location>
</feature>
<dbReference type="InterPro" id="IPR023828">
    <property type="entry name" value="Peptidase_S8_Ser-AS"/>
</dbReference>
<reference evidence="8" key="1">
    <citation type="submission" date="2015-07" db="EMBL/GenBank/DDBJ databases">
        <authorList>
            <person name="Ju K.-S."/>
            <person name="Doroghazi J.R."/>
            <person name="Metcalf W.W."/>
        </authorList>
    </citation>
    <scope>NUCLEOTIDE SEQUENCE [LARGE SCALE GENOMIC DNA]</scope>
    <source>
        <strain evidence="8">NRRL 2290</strain>
    </source>
</reference>
<evidence type="ECO:0000256" key="5">
    <source>
        <dbReference type="PROSITE-ProRule" id="PRU01240"/>
    </source>
</evidence>
<feature type="active site" description="Charge relay system" evidence="5">
    <location>
        <position position="419"/>
    </location>
</feature>